<proteinExistence type="predicted"/>
<name>A0A382QX07_9ZZZZ</name>
<organism evidence="2">
    <name type="scientific">marine metagenome</name>
    <dbReference type="NCBI Taxonomy" id="408172"/>
    <lineage>
        <taxon>unclassified sequences</taxon>
        <taxon>metagenomes</taxon>
        <taxon>ecological metagenomes</taxon>
    </lineage>
</organism>
<sequence length="207" mass="22636">VERIIILKVYMQNDTRVRILASLMIVASLLAGCGDSSDIRSYAIPKEKETSGPTISADSPAVSADRPDWEVPEGWMPGRKSSMRLGSYLVKDGNGSSLDISVSSLKGEGGGLLLNVNRWIGQIGLPPVKETRLDEYVSEITMAGKDAYLVQATNQGQSLATAILTMDGRSWFFKMLGDANLSEREQANFETLLKSVRFDNTQEADEE</sequence>
<gene>
    <name evidence="2" type="ORF">METZ01_LOCUS342361</name>
</gene>
<evidence type="ECO:0000256" key="1">
    <source>
        <dbReference type="SAM" id="MobiDB-lite"/>
    </source>
</evidence>
<evidence type="ECO:0000313" key="2">
    <source>
        <dbReference type="EMBL" id="SVC89507.1"/>
    </source>
</evidence>
<reference evidence="2" key="1">
    <citation type="submission" date="2018-05" db="EMBL/GenBank/DDBJ databases">
        <authorList>
            <person name="Lanie J.A."/>
            <person name="Ng W.-L."/>
            <person name="Kazmierczak K.M."/>
            <person name="Andrzejewski T.M."/>
            <person name="Davidsen T.M."/>
            <person name="Wayne K.J."/>
            <person name="Tettelin H."/>
            <person name="Glass J.I."/>
            <person name="Rusch D."/>
            <person name="Podicherti R."/>
            <person name="Tsui H.-C.T."/>
            <person name="Winkler M.E."/>
        </authorList>
    </citation>
    <scope>NUCLEOTIDE SEQUENCE</scope>
</reference>
<feature type="region of interest" description="Disordered" evidence="1">
    <location>
        <begin position="47"/>
        <end position="70"/>
    </location>
</feature>
<evidence type="ECO:0008006" key="3">
    <source>
        <dbReference type="Google" id="ProtNLM"/>
    </source>
</evidence>
<dbReference type="AlphaFoldDB" id="A0A382QX07"/>
<protein>
    <recommendedName>
        <fullName evidence="3">PsbP C-terminal domain-containing protein</fullName>
    </recommendedName>
</protein>
<dbReference type="EMBL" id="UINC01117226">
    <property type="protein sequence ID" value="SVC89507.1"/>
    <property type="molecule type" value="Genomic_DNA"/>
</dbReference>
<feature type="non-terminal residue" evidence="2">
    <location>
        <position position="1"/>
    </location>
</feature>
<accession>A0A382QX07</accession>